<dbReference type="PROSITE" id="PS51736">
    <property type="entry name" value="RECOMBINASES_3"/>
    <property type="match status" value="1"/>
</dbReference>
<dbReference type="Gene3D" id="3.90.1750.20">
    <property type="entry name" value="Putative Large Serine Recombinase, Chain B, Domain 2"/>
    <property type="match status" value="1"/>
</dbReference>
<evidence type="ECO:0000259" key="2">
    <source>
        <dbReference type="PROSITE" id="PS51737"/>
    </source>
</evidence>
<comment type="caution">
    <text evidence="3">The sequence shown here is derived from an EMBL/GenBank/DDBJ whole genome shotgun (WGS) entry which is preliminary data.</text>
</comment>
<feature type="domain" description="Recombinase" evidence="2">
    <location>
        <begin position="160"/>
        <end position="273"/>
    </location>
</feature>
<protein>
    <recommendedName>
        <fullName evidence="5">Recombinase family protein</fullName>
    </recommendedName>
</protein>
<feature type="domain" description="Resolvase/invertase-type recombinase catalytic" evidence="1">
    <location>
        <begin position="11"/>
        <end position="158"/>
    </location>
</feature>
<dbReference type="InterPro" id="IPR036162">
    <property type="entry name" value="Resolvase-like_N_sf"/>
</dbReference>
<accession>A0ABP4VGH0</accession>
<organism evidence="3 4">
    <name type="scientific">Aeromicrobium alkaliterrae</name>
    <dbReference type="NCBI Taxonomy" id="302168"/>
    <lineage>
        <taxon>Bacteria</taxon>
        <taxon>Bacillati</taxon>
        <taxon>Actinomycetota</taxon>
        <taxon>Actinomycetes</taxon>
        <taxon>Propionibacteriales</taxon>
        <taxon>Nocardioidaceae</taxon>
        <taxon>Aeromicrobium</taxon>
    </lineage>
</organism>
<dbReference type="SUPFAM" id="SSF53041">
    <property type="entry name" value="Resolvase-like"/>
    <property type="match status" value="1"/>
</dbReference>
<dbReference type="CDD" id="cd00338">
    <property type="entry name" value="Ser_Recombinase"/>
    <property type="match status" value="1"/>
</dbReference>
<keyword evidence="4" id="KW-1185">Reference proteome</keyword>
<proteinExistence type="predicted"/>
<reference evidence="4" key="1">
    <citation type="journal article" date="2019" name="Int. J. Syst. Evol. Microbiol.">
        <title>The Global Catalogue of Microorganisms (GCM) 10K type strain sequencing project: providing services to taxonomists for standard genome sequencing and annotation.</title>
        <authorList>
            <consortium name="The Broad Institute Genomics Platform"/>
            <consortium name="The Broad Institute Genome Sequencing Center for Infectious Disease"/>
            <person name="Wu L."/>
            <person name="Ma J."/>
        </authorList>
    </citation>
    <scope>NUCLEOTIDE SEQUENCE [LARGE SCALE GENOMIC DNA]</scope>
    <source>
        <strain evidence="4">JCM 13518</strain>
    </source>
</reference>
<dbReference type="InterPro" id="IPR050639">
    <property type="entry name" value="SSR_resolvase"/>
</dbReference>
<dbReference type="Gene3D" id="3.40.50.1390">
    <property type="entry name" value="Resolvase, N-terminal catalytic domain"/>
    <property type="match status" value="1"/>
</dbReference>
<sequence>MTFMNDLSGKRAVIYTRVSRDDSGEGRSNQRQEQDCRQFASLRGYEVVGAEADISVSAYAPKARPAWTRVLDMIRAGEVDIVLAWKVDRITRTVRELVSIIDLCKETNVSIVTVDGDLDLSSPQGRAVATILGSISQMEVERKGERQRAANAQRRAEGQPWRSGWASFGYDLNKVVIPEQAAMIRKAAADVLDGSSLKSVAREWRESGVTTPRSSRGAEGWTHNGVKTILLNPVNAGINTYQGQEVGPGAWEPILSEPTLRQLQALLGDPARRTHAGRGRRAETLLSGIATCSTCGFTVQGGSSNQQKVYKCSNPEGEHLTTNRDEADQYVLDALTGASEVFSVSRLLPDVGGNEETDALMNDLSALDHRERTITERFAQGQIEESSWTAALSGIREQRELLQERISDSPTSDQRTLVALGKARIANFLGLSLDSKRLVLDAVVDIQLHPRNRRRNRPISEQVTIWSDAPVRLSPLVAGTHPDSLRRANELIRAKDAEVLARLGDDYSDDD</sequence>
<dbReference type="SMART" id="SM00857">
    <property type="entry name" value="Resolvase"/>
    <property type="match status" value="1"/>
</dbReference>
<dbReference type="Pfam" id="PF07508">
    <property type="entry name" value="Recombinase"/>
    <property type="match status" value="1"/>
</dbReference>
<dbReference type="InterPro" id="IPR038109">
    <property type="entry name" value="DNA_bind_recomb_sf"/>
</dbReference>
<evidence type="ECO:0000313" key="4">
    <source>
        <dbReference type="Proteomes" id="UP001501057"/>
    </source>
</evidence>
<evidence type="ECO:0008006" key="5">
    <source>
        <dbReference type="Google" id="ProtNLM"/>
    </source>
</evidence>
<dbReference type="PANTHER" id="PTHR30461:SF23">
    <property type="entry name" value="DNA RECOMBINASE-RELATED"/>
    <property type="match status" value="1"/>
</dbReference>
<dbReference type="Proteomes" id="UP001501057">
    <property type="component" value="Unassembled WGS sequence"/>
</dbReference>
<evidence type="ECO:0000259" key="1">
    <source>
        <dbReference type="PROSITE" id="PS51736"/>
    </source>
</evidence>
<dbReference type="InterPro" id="IPR006119">
    <property type="entry name" value="Resolv_N"/>
</dbReference>
<evidence type="ECO:0000313" key="3">
    <source>
        <dbReference type="EMBL" id="GAA1725933.1"/>
    </source>
</evidence>
<name>A0ABP4VGH0_9ACTN</name>
<dbReference type="InterPro" id="IPR011109">
    <property type="entry name" value="DNA_bind_recombinase_dom"/>
</dbReference>
<dbReference type="PROSITE" id="PS51737">
    <property type="entry name" value="RECOMBINASE_DNA_BIND"/>
    <property type="match status" value="1"/>
</dbReference>
<dbReference type="EMBL" id="BAAAME010000002">
    <property type="protein sequence ID" value="GAA1725933.1"/>
    <property type="molecule type" value="Genomic_DNA"/>
</dbReference>
<dbReference type="PANTHER" id="PTHR30461">
    <property type="entry name" value="DNA-INVERTASE FROM LAMBDOID PROPHAGE"/>
    <property type="match status" value="1"/>
</dbReference>
<dbReference type="Pfam" id="PF00239">
    <property type="entry name" value="Resolvase"/>
    <property type="match status" value="1"/>
</dbReference>
<gene>
    <name evidence="3" type="ORF">GCM10009710_03320</name>
</gene>